<dbReference type="EMBL" id="CP019476">
    <property type="protein sequence ID" value="UQC81900.1"/>
    <property type="molecule type" value="Genomic_DNA"/>
</dbReference>
<dbReference type="SUPFAM" id="SSF53474">
    <property type="entry name" value="alpha/beta-Hydrolases"/>
    <property type="match status" value="1"/>
</dbReference>
<proteinExistence type="predicted"/>
<evidence type="ECO:0000256" key="1">
    <source>
        <dbReference type="ARBA" id="ARBA00013201"/>
    </source>
</evidence>
<dbReference type="Pfam" id="PF03403">
    <property type="entry name" value="PAF-AH_p_II"/>
    <property type="match status" value="1"/>
</dbReference>
<dbReference type="Gene3D" id="3.40.50.1820">
    <property type="entry name" value="alpha/beta hydrolase"/>
    <property type="match status" value="1"/>
</dbReference>
<protein>
    <recommendedName>
        <fullName evidence="1">1-alkyl-2-acetylglycerophosphocholine esterase</fullName>
        <ecNumber evidence="1">3.1.1.47</ecNumber>
    </recommendedName>
</protein>
<sequence>MDDVSPSGKWPQDHLGPECVIGSRETKTAFLSGFSALLVASLHWPLPRGSREGVFVPSLIFKRRQVLEHQLTKDLVDFGKDDTTTTMSPAAQAPPTAAEKVASFFSRMSPVPSFPDYTGPHKVGTVDIEIPVSELESPSPTPYSATDIHTVQCRVFYPAVPESNGKRINWLPSPQRQHVSAYTQFIGIRPMLADIVSFLPRHLHYTTIPVHKNAEILDPDTPNRRWPTMIFSHGLGGNRNTYSHLAGSLASHGIVVICPEHRDGSAVASFVRIPGKQDQYFMRDTRRVIPYVRIDHDARPEIYEAREDQLRIRLWELGMIHMVTLNMDLGLAMSNLNKSTPSLTQFKNKLHVHEPGCIIFGGHSFGSASIVQLLKTTYYAESSALAHVQKPLFTPRPDSALCRQITPKNVTMLLDMWCFPLLAPGSADLFNLPLPAYANTSTAPGGNAILAVESDAFYKWTDHLHVTARVLSPQPSASVITPQIFRRSGVSLPEPNFFYVRSSAHLSQSDFGILFPWLTKKIFNSEEPERALRLNLRAQLQLMRANGVPVARTWIGDLVDGTGSGKLGISTDEDGDNGPDDGVMDDKVIFERCEGKVQYWNWIDVIGMGQPDEEEEEAPPPADGSTVATATTATNGGGSGSGVNAQIAGVEQTDRDMEDELEPLQAVASAAQIAARS</sequence>
<dbReference type="GO" id="GO:0016042">
    <property type="term" value="P:lipid catabolic process"/>
    <property type="evidence" value="ECO:0007669"/>
    <property type="project" value="UniProtKB-KW"/>
</dbReference>
<evidence type="ECO:0000313" key="7">
    <source>
        <dbReference type="Proteomes" id="UP000830671"/>
    </source>
</evidence>
<feature type="region of interest" description="Disordered" evidence="5">
    <location>
        <begin position="611"/>
        <end position="647"/>
    </location>
</feature>
<evidence type="ECO:0000256" key="2">
    <source>
        <dbReference type="ARBA" id="ARBA00022801"/>
    </source>
</evidence>
<keyword evidence="3" id="KW-0442">Lipid degradation</keyword>
<reference evidence="6" key="1">
    <citation type="journal article" date="2021" name="Mol. Plant Microbe Interact.">
        <title>Complete Genome Sequence of the Plant-Pathogenic Fungus Colletotrichum lupini.</title>
        <authorList>
            <person name="Baroncelli R."/>
            <person name="Pensec F."/>
            <person name="Da Lio D."/>
            <person name="Boufleur T."/>
            <person name="Vicente I."/>
            <person name="Sarrocco S."/>
            <person name="Picot A."/>
            <person name="Baraldi E."/>
            <person name="Sukno S."/>
            <person name="Thon M."/>
            <person name="Le Floch G."/>
        </authorList>
    </citation>
    <scope>NUCLEOTIDE SEQUENCE</scope>
    <source>
        <strain evidence="6">IMI 504893</strain>
    </source>
</reference>
<evidence type="ECO:0000313" key="6">
    <source>
        <dbReference type="EMBL" id="UQC81900.1"/>
    </source>
</evidence>
<feature type="compositionally biased region" description="Low complexity" evidence="5">
    <location>
        <begin position="623"/>
        <end position="634"/>
    </location>
</feature>
<gene>
    <name evidence="6" type="ORF">CLUP02_07386</name>
</gene>
<dbReference type="GeneID" id="73341391"/>
<dbReference type="Proteomes" id="UP000830671">
    <property type="component" value="Chromosome 4"/>
</dbReference>
<dbReference type="GO" id="GO:0003847">
    <property type="term" value="F:1-alkyl-2-acetylglycerophosphocholine esterase activity"/>
    <property type="evidence" value="ECO:0007669"/>
    <property type="project" value="UniProtKB-EC"/>
</dbReference>
<organism evidence="6 7">
    <name type="scientific">Colletotrichum lupini</name>
    <dbReference type="NCBI Taxonomy" id="145971"/>
    <lineage>
        <taxon>Eukaryota</taxon>
        <taxon>Fungi</taxon>
        <taxon>Dikarya</taxon>
        <taxon>Ascomycota</taxon>
        <taxon>Pezizomycotina</taxon>
        <taxon>Sordariomycetes</taxon>
        <taxon>Hypocreomycetidae</taxon>
        <taxon>Glomerellales</taxon>
        <taxon>Glomerellaceae</taxon>
        <taxon>Colletotrichum</taxon>
        <taxon>Colletotrichum acutatum species complex</taxon>
    </lineage>
</organism>
<keyword evidence="7" id="KW-1185">Reference proteome</keyword>
<dbReference type="InterPro" id="IPR029058">
    <property type="entry name" value="AB_hydrolase_fold"/>
</dbReference>
<dbReference type="RefSeq" id="XP_049143524.1">
    <property type="nucleotide sequence ID" value="XM_049286381.1"/>
</dbReference>
<evidence type="ECO:0000256" key="3">
    <source>
        <dbReference type="ARBA" id="ARBA00022963"/>
    </source>
</evidence>
<dbReference type="AlphaFoldDB" id="A0A9Q8SR58"/>
<accession>A0A9Q8SR58</accession>
<dbReference type="PANTHER" id="PTHR10272">
    <property type="entry name" value="PLATELET-ACTIVATING FACTOR ACETYLHYDROLASE"/>
    <property type="match status" value="1"/>
</dbReference>
<dbReference type="EC" id="3.1.1.47" evidence="1"/>
<keyword evidence="4" id="KW-0443">Lipid metabolism</keyword>
<evidence type="ECO:0000256" key="4">
    <source>
        <dbReference type="ARBA" id="ARBA00023098"/>
    </source>
</evidence>
<dbReference type="PANTHER" id="PTHR10272:SF7">
    <property type="entry name" value="PHOSPHOLIPASE-RELATED"/>
    <property type="match status" value="1"/>
</dbReference>
<dbReference type="KEGG" id="clup:CLUP02_07386"/>
<name>A0A9Q8SR58_9PEZI</name>
<evidence type="ECO:0000256" key="5">
    <source>
        <dbReference type="SAM" id="MobiDB-lite"/>
    </source>
</evidence>
<keyword evidence="2" id="KW-0378">Hydrolase</keyword>